<keyword evidence="3" id="KW-1185">Reference proteome</keyword>
<comment type="caution">
    <text evidence="2">The sequence shown here is derived from an EMBL/GenBank/DDBJ whole genome shotgun (WGS) entry which is preliminary data.</text>
</comment>
<feature type="non-terminal residue" evidence="2">
    <location>
        <position position="1"/>
    </location>
</feature>
<evidence type="ECO:0000313" key="3">
    <source>
        <dbReference type="Proteomes" id="UP000283383"/>
    </source>
</evidence>
<name>A0A420JB07_9PEZI</name>
<dbReference type="Proteomes" id="UP000283383">
    <property type="component" value="Unassembled WGS sequence"/>
</dbReference>
<gene>
    <name evidence="2" type="ORF">GcM3_004024</name>
</gene>
<evidence type="ECO:0000313" key="2">
    <source>
        <dbReference type="EMBL" id="RKF83983.1"/>
    </source>
</evidence>
<proteinExistence type="predicted"/>
<organism evidence="2 3">
    <name type="scientific">Golovinomyces cichoracearum</name>
    <dbReference type="NCBI Taxonomy" id="62708"/>
    <lineage>
        <taxon>Eukaryota</taxon>
        <taxon>Fungi</taxon>
        <taxon>Dikarya</taxon>
        <taxon>Ascomycota</taxon>
        <taxon>Pezizomycotina</taxon>
        <taxon>Leotiomycetes</taxon>
        <taxon>Erysiphales</taxon>
        <taxon>Erysiphaceae</taxon>
        <taxon>Golovinomyces</taxon>
    </lineage>
</organism>
<dbReference type="AlphaFoldDB" id="A0A420JB07"/>
<feature type="region of interest" description="Disordered" evidence="1">
    <location>
        <begin position="20"/>
        <end position="49"/>
    </location>
</feature>
<evidence type="ECO:0000256" key="1">
    <source>
        <dbReference type="SAM" id="MobiDB-lite"/>
    </source>
</evidence>
<sequence length="107" mass="12092">NGDLLTNPNTATRAPIQINKIATSKRTRKPTERNNNAKSVRTRKPEAATRAPLQINKNATSCVRLLPFKAYETHSICMARRNNGSNIKSERNHICFKERDSSLMENV</sequence>
<protein>
    <submittedName>
        <fullName evidence="2">Uncharacterized protein</fullName>
    </submittedName>
</protein>
<dbReference type="EMBL" id="MCBQ01000449">
    <property type="protein sequence ID" value="RKF83983.1"/>
    <property type="molecule type" value="Genomic_DNA"/>
</dbReference>
<reference evidence="2 3" key="1">
    <citation type="journal article" date="2018" name="BMC Genomics">
        <title>Comparative genome analyses reveal sequence features reflecting distinct modes of host-adaptation between dicot and monocot powdery mildew.</title>
        <authorList>
            <person name="Wu Y."/>
            <person name="Ma X."/>
            <person name="Pan Z."/>
            <person name="Kale S.D."/>
            <person name="Song Y."/>
            <person name="King H."/>
            <person name="Zhang Q."/>
            <person name="Presley C."/>
            <person name="Deng X."/>
            <person name="Wei C.I."/>
            <person name="Xiao S."/>
        </authorList>
    </citation>
    <scope>NUCLEOTIDE SEQUENCE [LARGE SCALE GENOMIC DNA]</scope>
    <source>
        <strain evidence="2">UMSG3</strain>
    </source>
</reference>
<accession>A0A420JB07</accession>